<dbReference type="AlphaFoldDB" id="A0A7H4LM06"/>
<name>A0A7H4LM06_WHEAT</name>
<dbReference type="EMBL" id="LS480641">
    <property type="protein sequence ID" value="SPT19644.1"/>
    <property type="molecule type" value="Genomic_DNA"/>
</dbReference>
<feature type="region of interest" description="Disordered" evidence="1">
    <location>
        <begin position="1"/>
        <end position="20"/>
    </location>
</feature>
<accession>A0A7H4LM06</accession>
<feature type="compositionally biased region" description="Basic and acidic residues" evidence="1">
    <location>
        <begin position="1"/>
        <end position="12"/>
    </location>
</feature>
<gene>
    <name evidence="2" type="ORF">CAMPLR22A2D_LOCUS4266</name>
</gene>
<sequence>MIDESKPKENKGRNKRKFKRSKITFAELLDKYQKKSEEKNAYRPNPGKKPRSPPRRKYEDQYWPSENFNATYSYPYFGPPMPVPWMPLYAHIDPYPSWDRYDTRAHSPSYFRPSHQYYAALRRSTFEQSHVKDRFNHKESVQSSRKKKEVVKQVYRVKRDGRKSATLDLISNEKDPIKVLTLATKGNETNQPIIESQSAKSEEKKLRVHKAKKELPLVKTESQPRCPLGLMYWQKKELQNLSAQEMRQKNMAWVPKRIIHNKNDVHASIATSTIKVKKEKDGSNKQLRRRRASQHQNLRLAHHPFSSTMPLMPLPWNSSLCMINYPPWMQHNFLYHERVLPNHYTFD</sequence>
<reference evidence="2 3" key="1">
    <citation type="submission" date="2018-05" db="EMBL/GenBank/DDBJ databases">
        <authorList>
            <person name="Thind KAUR A."/>
        </authorList>
    </citation>
    <scope>NUCLEOTIDE SEQUENCE [LARGE SCALE GENOMIC DNA]</scope>
</reference>
<evidence type="ECO:0000313" key="2">
    <source>
        <dbReference type="EMBL" id="SPT19644.1"/>
    </source>
</evidence>
<evidence type="ECO:0000256" key="1">
    <source>
        <dbReference type="SAM" id="MobiDB-lite"/>
    </source>
</evidence>
<proteinExistence type="predicted"/>
<feature type="region of interest" description="Disordered" evidence="1">
    <location>
        <begin position="276"/>
        <end position="301"/>
    </location>
</feature>
<feature type="region of interest" description="Disordered" evidence="1">
    <location>
        <begin position="29"/>
        <end position="60"/>
    </location>
</feature>
<evidence type="ECO:0000313" key="3">
    <source>
        <dbReference type="Proteomes" id="UP000280104"/>
    </source>
</evidence>
<organism evidence="2 3">
    <name type="scientific">Triticum aestivum</name>
    <name type="common">Wheat</name>
    <dbReference type="NCBI Taxonomy" id="4565"/>
    <lineage>
        <taxon>Eukaryota</taxon>
        <taxon>Viridiplantae</taxon>
        <taxon>Streptophyta</taxon>
        <taxon>Embryophyta</taxon>
        <taxon>Tracheophyta</taxon>
        <taxon>Spermatophyta</taxon>
        <taxon>Magnoliopsida</taxon>
        <taxon>Liliopsida</taxon>
        <taxon>Poales</taxon>
        <taxon>Poaceae</taxon>
        <taxon>BOP clade</taxon>
        <taxon>Pooideae</taxon>
        <taxon>Triticodae</taxon>
        <taxon>Triticeae</taxon>
        <taxon>Triticinae</taxon>
        <taxon>Triticum</taxon>
    </lineage>
</organism>
<protein>
    <submittedName>
        <fullName evidence="2">Uncharacterized protein</fullName>
    </submittedName>
</protein>
<feature type="compositionally biased region" description="Basic residues" evidence="1">
    <location>
        <begin position="46"/>
        <end position="55"/>
    </location>
</feature>
<dbReference type="Proteomes" id="UP000280104">
    <property type="component" value="Chromosome II"/>
</dbReference>
<feature type="compositionally biased region" description="Basic and acidic residues" evidence="1">
    <location>
        <begin position="29"/>
        <end position="41"/>
    </location>
</feature>